<keyword evidence="3 4" id="KW-0472">Membrane</keyword>
<dbReference type="Proteomes" id="UP000001971">
    <property type="component" value="Chromosome"/>
</dbReference>
<evidence type="ECO:0000256" key="3">
    <source>
        <dbReference type="ARBA" id="ARBA00023136"/>
    </source>
</evidence>
<feature type="transmembrane region" description="Helical" evidence="4">
    <location>
        <begin position="46"/>
        <end position="66"/>
    </location>
</feature>
<feature type="transmembrane region" description="Helical" evidence="4">
    <location>
        <begin position="340"/>
        <end position="364"/>
    </location>
</feature>
<feature type="domain" description="Major facilitator superfamily (MFS) profile" evidence="5">
    <location>
        <begin position="7"/>
        <end position="393"/>
    </location>
</feature>
<evidence type="ECO:0000313" key="6">
    <source>
        <dbReference type="EMBL" id="ABG12778.1"/>
    </source>
</evidence>
<dbReference type="KEGG" id="ypa:YPA_0810"/>
<evidence type="ECO:0000256" key="4">
    <source>
        <dbReference type="SAM" id="Phobius"/>
    </source>
</evidence>
<feature type="transmembrane region" description="Helical" evidence="4">
    <location>
        <begin position="213"/>
        <end position="234"/>
    </location>
</feature>
<evidence type="ECO:0000256" key="2">
    <source>
        <dbReference type="ARBA" id="ARBA00022989"/>
    </source>
</evidence>
<name>A0A0E1NSG7_YERPA</name>
<evidence type="ECO:0000313" key="7">
    <source>
        <dbReference type="Proteomes" id="UP000001971"/>
    </source>
</evidence>
<dbReference type="InterPro" id="IPR011701">
    <property type="entry name" value="MFS"/>
</dbReference>
<feature type="transmembrane region" description="Helical" evidence="4">
    <location>
        <begin position="98"/>
        <end position="116"/>
    </location>
</feature>
<feature type="transmembrane region" description="Helical" evidence="4">
    <location>
        <begin position="370"/>
        <end position="389"/>
    </location>
</feature>
<organism evidence="6 7">
    <name type="scientific">Yersinia pestis bv. Antiqua (strain Antiqua)</name>
    <dbReference type="NCBI Taxonomy" id="360102"/>
    <lineage>
        <taxon>Bacteria</taxon>
        <taxon>Pseudomonadati</taxon>
        <taxon>Pseudomonadota</taxon>
        <taxon>Gammaproteobacteria</taxon>
        <taxon>Enterobacterales</taxon>
        <taxon>Yersiniaceae</taxon>
        <taxon>Yersinia</taxon>
    </lineage>
</organism>
<dbReference type="PATRIC" id="fig|360102.15.peg.3861"/>
<dbReference type="InterPro" id="IPR036259">
    <property type="entry name" value="MFS_trans_sf"/>
</dbReference>
<feature type="transmembrane region" description="Helical" evidence="4">
    <location>
        <begin position="281"/>
        <end position="299"/>
    </location>
</feature>
<dbReference type="Gene3D" id="1.20.1250.20">
    <property type="entry name" value="MFS general substrate transporter like domains"/>
    <property type="match status" value="1"/>
</dbReference>
<dbReference type="RefSeq" id="WP_002211973.1">
    <property type="nucleotide sequence ID" value="NC_008150.1"/>
</dbReference>
<evidence type="ECO:0000256" key="1">
    <source>
        <dbReference type="ARBA" id="ARBA00022692"/>
    </source>
</evidence>
<dbReference type="PROSITE" id="PS50850">
    <property type="entry name" value="MFS"/>
    <property type="match status" value="1"/>
</dbReference>
<feature type="transmembrane region" description="Helical" evidence="4">
    <location>
        <begin position="246"/>
        <end position="269"/>
    </location>
</feature>
<dbReference type="PANTHER" id="PTHR23546">
    <property type="entry name" value="TRANSPORT PROTEIN"/>
    <property type="match status" value="1"/>
</dbReference>
<gene>
    <name evidence="6" type="ordered locus">YPA_0810</name>
</gene>
<dbReference type="HOGENOM" id="CLU_001265_60_0_6"/>
<keyword evidence="1 4" id="KW-0812">Transmembrane</keyword>
<feature type="transmembrane region" description="Helical" evidence="4">
    <location>
        <begin position="12"/>
        <end position="34"/>
    </location>
</feature>
<feature type="transmembrane region" description="Helical" evidence="4">
    <location>
        <begin position="305"/>
        <end position="328"/>
    </location>
</feature>
<feature type="transmembrane region" description="Helical" evidence="4">
    <location>
        <begin position="73"/>
        <end position="92"/>
    </location>
</feature>
<dbReference type="AlphaFoldDB" id="A0A0E1NSG7"/>
<dbReference type="PANTHER" id="PTHR23546:SF1">
    <property type="entry name" value="MEMBRANE PROTEIN"/>
    <property type="match status" value="1"/>
</dbReference>
<accession>A0A0E1NSG7</accession>
<dbReference type="Pfam" id="PF07690">
    <property type="entry name" value="MFS_1"/>
    <property type="match status" value="1"/>
</dbReference>
<dbReference type="SUPFAM" id="SSF103473">
    <property type="entry name" value="MFS general substrate transporter"/>
    <property type="match status" value="1"/>
</dbReference>
<feature type="transmembrane region" description="Helical" evidence="4">
    <location>
        <begin position="163"/>
        <end position="181"/>
    </location>
</feature>
<keyword evidence="2 4" id="KW-1133">Transmembrane helix</keyword>
<feature type="transmembrane region" description="Helical" evidence="4">
    <location>
        <begin position="137"/>
        <end position="157"/>
    </location>
</feature>
<dbReference type="GO" id="GO:0022857">
    <property type="term" value="F:transmembrane transporter activity"/>
    <property type="evidence" value="ECO:0007669"/>
    <property type="project" value="InterPro"/>
</dbReference>
<protein>
    <submittedName>
        <fullName evidence="6">Putative multidrug resistance protein</fullName>
    </submittedName>
</protein>
<dbReference type="InterPro" id="IPR020846">
    <property type="entry name" value="MFS_dom"/>
</dbReference>
<dbReference type="GeneID" id="57977053"/>
<evidence type="ECO:0000259" key="5">
    <source>
        <dbReference type="PROSITE" id="PS50850"/>
    </source>
</evidence>
<sequence precursor="true">MQRFSSRVTNLLIASLVLTIGRAVTLPFITIYLVEHFQLAPDTVGLLLGASLALGIFTSLYGGYLVDKFNKKRLILLTIILFSATFFALPWIEHPAWVILTLALLHSAYSVYTIAVKACFADWLPVNERIKAFSANYTLVNVGWAIGPVMGVLVVGFGPQLPFIISGALALLVAIVLKFRINDADMLATERVSSESVPDLRQTFNILRHDKRLIYFTLGSLLGAMVFAQFSGYLSQYLITVFDAKFAYQVIGAVMTVNATIVIALQYLLSRRMNQQNLMRWLMIGTLFFIIGLLGFMVAQDSIPLWMLAMAIFSLGEIIVIPAEYLFIDFIAPANLKGSYYGVQNLGQLGGAINPVLCGFLLAYTVPEMMFYMLIIAATLGLVLFYRGYHLAK</sequence>
<proteinExistence type="predicted"/>
<dbReference type="EMBL" id="CP000308">
    <property type="protein sequence ID" value="ABG12778.1"/>
    <property type="molecule type" value="Genomic_DNA"/>
</dbReference>
<reference evidence="6 7" key="1">
    <citation type="journal article" date="2006" name="J. Bacteriol.">
        <title>Complete genome sequence of Yersinia pestis strains Antiqua and Nepal516: evidence of gene reduction in an emerging pathogen.</title>
        <authorList>
            <person name="Chain P.S."/>
            <person name="Hu P."/>
            <person name="Malfatti S.A."/>
            <person name="Radnedge L."/>
            <person name="Larimer F."/>
            <person name="Vergez L.M."/>
            <person name="Worsham P."/>
            <person name="Chu M.C."/>
            <person name="Andersen G.L."/>
        </authorList>
    </citation>
    <scope>NUCLEOTIDE SEQUENCE [LARGE SCALE GENOMIC DNA]</scope>
    <source>
        <strain evidence="6 7">Antiqua</strain>
    </source>
</reference>